<comment type="similarity">
    <text evidence="1">Belongs to the universal ribosomal protein uL15 family.</text>
</comment>
<dbReference type="SUPFAM" id="SSF52080">
    <property type="entry name" value="Ribosomal proteins L15p and L18e"/>
    <property type="match status" value="1"/>
</dbReference>
<dbReference type="GO" id="GO:0022625">
    <property type="term" value="C:cytosolic large ribosomal subunit"/>
    <property type="evidence" value="ECO:0007669"/>
    <property type="project" value="TreeGrafter"/>
</dbReference>
<dbReference type="GeneTree" id="ENSGT00390000005534"/>
<evidence type="ECO:0000256" key="4">
    <source>
        <dbReference type="ARBA" id="ARBA00035200"/>
    </source>
</evidence>
<dbReference type="Gene3D" id="3.100.10.10">
    <property type="match status" value="1"/>
</dbReference>
<dbReference type="AlphaFoldDB" id="A0A3B3T7V6"/>
<dbReference type="Proteomes" id="UP000261540">
    <property type="component" value="Unplaced"/>
</dbReference>
<keyword evidence="2" id="KW-0689">Ribosomal protein</keyword>
<evidence type="ECO:0000256" key="5">
    <source>
        <dbReference type="ARBA" id="ARBA00035527"/>
    </source>
</evidence>
<dbReference type="GO" id="GO:0003735">
    <property type="term" value="F:structural constituent of ribosome"/>
    <property type="evidence" value="ECO:0007669"/>
    <property type="project" value="TreeGrafter"/>
</dbReference>
<proteinExistence type="inferred from homology"/>
<feature type="domain" description="Large ribosomal subunit protein uL15/eL18" evidence="6">
    <location>
        <begin position="17"/>
        <end position="89"/>
    </location>
</feature>
<reference evidence="7" key="2">
    <citation type="submission" date="2025-09" db="UniProtKB">
        <authorList>
            <consortium name="Ensembl"/>
        </authorList>
    </citation>
    <scope>IDENTIFICATION</scope>
</reference>
<evidence type="ECO:0000256" key="2">
    <source>
        <dbReference type="ARBA" id="ARBA00022980"/>
    </source>
</evidence>
<keyword evidence="8" id="KW-1185">Reference proteome</keyword>
<dbReference type="STRING" id="1676925.ENSPKIP00000038740"/>
<protein>
    <recommendedName>
        <fullName evidence="4">Large ribosomal subunit protein uL15</fullName>
    </recommendedName>
    <alternativeName>
        <fullName evidence="5">60S ribosomal protein L27a</fullName>
    </alternativeName>
</protein>
<organism evidence="7 8">
    <name type="scientific">Paramormyrops kingsleyae</name>
    <dbReference type="NCBI Taxonomy" id="1676925"/>
    <lineage>
        <taxon>Eukaryota</taxon>
        <taxon>Metazoa</taxon>
        <taxon>Chordata</taxon>
        <taxon>Craniata</taxon>
        <taxon>Vertebrata</taxon>
        <taxon>Euteleostomi</taxon>
        <taxon>Actinopterygii</taxon>
        <taxon>Neopterygii</taxon>
        <taxon>Teleostei</taxon>
        <taxon>Osteoglossocephala</taxon>
        <taxon>Osteoglossomorpha</taxon>
        <taxon>Osteoglossiformes</taxon>
        <taxon>Mormyridae</taxon>
        <taxon>Paramormyrops</taxon>
    </lineage>
</organism>
<evidence type="ECO:0000313" key="8">
    <source>
        <dbReference type="Proteomes" id="UP000261540"/>
    </source>
</evidence>
<dbReference type="InterPro" id="IPR036227">
    <property type="entry name" value="Ribosomal_uL15/eL18_sf"/>
</dbReference>
<evidence type="ECO:0000259" key="6">
    <source>
        <dbReference type="Pfam" id="PF00828"/>
    </source>
</evidence>
<gene>
    <name evidence="7" type="primary">RPL27A</name>
</gene>
<evidence type="ECO:0000256" key="3">
    <source>
        <dbReference type="ARBA" id="ARBA00023274"/>
    </source>
</evidence>
<dbReference type="PANTHER" id="PTHR11721">
    <property type="entry name" value="60S RIBOSOMAL PROTEIN L27A"/>
    <property type="match status" value="1"/>
</dbReference>
<dbReference type="Ensembl" id="ENSPKIT00000019734.1">
    <property type="protein sequence ID" value="ENSPKIP00000038740.1"/>
    <property type="gene ID" value="ENSPKIG00000016401.1"/>
</dbReference>
<dbReference type="InterPro" id="IPR021131">
    <property type="entry name" value="Ribosomal_uL15/eL18"/>
</dbReference>
<accession>A0A3B3T7V6</accession>
<evidence type="ECO:0000256" key="1">
    <source>
        <dbReference type="ARBA" id="ARBA00007320"/>
    </source>
</evidence>
<sequence>MKHRNSIIYRNSMFCPTINLDKLWKMVSEQTRVNYGKKPDGPAAVIEVMQAVSEKSCFGNSQSRPVIVKAKFFSRKAEEKITEVGGACELMTWTVLKNKWDIWSIFVQLCLAFMLCVL</sequence>
<reference evidence="7" key="1">
    <citation type="submission" date="2025-08" db="UniProtKB">
        <authorList>
            <consortium name="Ensembl"/>
        </authorList>
    </citation>
    <scope>IDENTIFICATION</scope>
</reference>
<dbReference type="PANTHER" id="PTHR11721:SF3">
    <property type="entry name" value="LARGE RIBOSOMAL SUBUNIT PROTEIN UL15"/>
    <property type="match status" value="1"/>
</dbReference>
<dbReference type="Pfam" id="PF00828">
    <property type="entry name" value="Ribosomal_L27A"/>
    <property type="match status" value="1"/>
</dbReference>
<keyword evidence="3" id="KW-0687">Ribonucleoprotein</keyword>
<name>A0A3B3T7V6_9TELE</name>
<evidence type="ECO:0000313" key="7">
    <source>
        <dbReference type="Ensembl" id="ENSPKIP00000038740.1"/>
    </source>
</evidence>